<dbReference type="EMBL" id="UINC01192088">
    <property type="protein sequence ID" value="SVE07046.1"/>
    <property type="molecule type" value="Genomic_DNA"/>
</dbReference>
<proteinExistence type="predicted"/>
<evidence type="ECO:0000256" key="1">
    <source>
        <dbReference type="SAM" id="MobiDB-lite"/>
    </source>
</evidence>
<feature type="region of interest" description="Disordered" evidence="1">
    <location>
        <begin position="1"/>
        <end position="31"/>
    </location>
</feature>
<evidence type="ECO:0000313" key="2">
    <source>
        <dbReference type="EMBL" id="SVE07046.1"/>
    </source>
</evidence>
<name>A0A383AGK7_9ZZZZ</name>
<gene>
    <name evidence="2" type="ORF">METZ01_LOCUS459900</name>
</gene>
<organism evidence="2">
    <name type="scientific">marine metagenome</name>
    <dbReference type="NCBI Taxonomy" id="408172"/>
    <lineage>
        <taxon>unclassified sequences</taxon>
        <taxon>metagenomes</taxon>
        <taxon>ecological metagenomes</taxon>
    </lineage>
</organism>
<sequence>MAKGLNKKKEVKKPRKSIKEKRAAKREKKKK</sequence>
<reference evidence="2" key="1">
    <citation type="submission" date="2018-05" db="EMBL/GenBank/DDBJ databases">
        <authorList>
            <person name="Lanie J.A."/>
            <person name="Ng W.-L."/>
            <person name="Kazmierczak K.M."/>
            <person name="Andrzejewski T.M."/>
            <person name="Davidsen T.M."/>
            <person name="Wayne K.J."/>
            <person name="Tettelin H."/>
            <person name="Glass J.I."/>
            <person name="Rusch D."/>
            <person name="Podicherti R."/>
            <person name="Tsui H.-C.T."/>
            <person name="Winkler M.E."/>
        </authorList>
    </citation>
    <scope>NUCLEOTIDE SEQUENCE</scope>
</reference>
<dbReference type="AlphaFoldDB" id="A0A383AGK7"/>
<protein>
    <submittedName>
        <fullName evidence="2">Uncharacterized protein</fullName>
    </submittedName>
</protein>
<accession>A0A383AGK7</accession>